<keyword evidence="4" id="KW-1185">Reference proteome</keyword>
<accession>A0A369VSQ2</accession>
<dbReference type="SUPFAM" id="SSF158757">
    <property type="entry name" value="SMc04008-like"/>
    <property type="match status" value="1"/>
</dbReference>
<evidence type="ECO:0000259" key="2">
    <source>
        <dbReference type="Pfam" id="PF06844"/>
    </source>
</evidence>
<dbReference type="Proteomes" id="UP000253918">
    <property type="component" value="Unassembled WGS sequence"/>
</dbReference>
<evidence type="ECO:0000313" key="4">
    <source>
        <dbReference type="Proteomes" id="UP000253918"/>
    </source>
</evidence>
<comment type="caution">
    <text evidence="3">The sequence shown here is derived from an EMBL/GenBank/DDBJ whole genome shotgun (WGS) entry which is preliminary data.</text>
</comment>
<name>A0A369VSQ2_9SPHN</name>
<dbReference type="InterPro" id="IPR023163">
    <property type="entry name" value="SMc04008-like_domain"/>
</dbReference>
<dbReference type="EMBL" id="QQNB01000003">
    <property type="protein sequence ID" value="RDE04567.1"/>
    <property type="molecule type" value="Genomic_DNA"/>
</dbReference>
<protein>
    <submittedName>
        <fullName evidence="3">DUF1244 domain-containing protein</fullName>
    </submittedName>
</protein>
<dbReference type="OrthoDB" id="9802252at2"/>
<organism evidence="3 4">
    <name type="scientific">Sphingomonas aracearum</name>
    <dbReference type="NCBI Taxonomy" id="2283317"/>
    <lineage>
        <taxon>Bacteria</taxon>
        <taxon>Pseudomonadati</taxon>
        <taxon>Pseudomonadota</taxon>
        <taxon>Alphaproteobacteria</taxon>
        <taxon>Sphingomonadales</taxon>
        <taxon>Sphingomonadaceae</taxon>
        <taxon>Sphingomonas</taxon>
    </lineage>
</organism>
<feature type="region of interest" description="Disordered" evidence="1">
    <location>
        <begin position="74"/>
        <end position="129"/>
    </location>
</feature>
<reference evidence="3 4" key="1">
    <citation type="submission" date="2018-07" db="EMBL/GenBank/DDBJ databases">
        <title>a novel species of Sphingomonas isolated from the rhizosphere soil of Araceae plant.</title>
        <authorList>
            <person name="Zhiyong W."/>
            <person name="Qinglan Z."/>
            <person name="Zhiwei F."/>
            <person name="Ding X."/>
            <person name="Gejiao W."/>
            <person name="Shixue Z."/>
        </authorList>
    </citation>
    <scope>NUCLEOTIDE SEQUENCE [LARGE SCALE GENOMIC DNA]</scope>
    <source>
        <strain evidence="3 4">WZY 27</strain>
    </source>
</reference>
<dbReference type="InterPro" id="IPR036810">
    <property type="entry name" value="SMc04008-like_sf"/>
</dbReference>
<dbReference type="Pfam" id="PF06844">
    <property type="entry name" value="DUF1244"/>
    <property type="match status" value="1"/>
</dbReference>
<dbReference type="AlphaFoldDB" id="A0A369VSQ2"/>
<dbReference type="Gene3D" id="1.10.3340.10">
    <property type="entry name" value="SMc04008-like"/>
    <property type="match status" value="1"/>
</dbReference>
<feature type="domain" description="SMc04008-like" evidence="2">
    <location>
        <begin position="28"/>
        <end position="90"/>
    </location>
</feature>
<feature type="compositionally biased region" description="Acidic residues" evidence="1">
    <location>
        <begin position="101"/>
        <end position="112"/>
    </location>
</feature>
<evidence type="ECO:0000313" key="3">
    <source>
        <dbReference type="EMBL" id="RDE04567.1"/>
    </source>
</evidence>
<sequence length="129" mass="14272">MTLNEIDDAVAAKAFRRLVRHLRHRSDAQNVDLMGLSGFCRNCLGDWLSEASDGAVTREQGREAVYGMPYGEWKANHQQPASDEQVARMNASLEKNRPDPGDMDEELDEALDESFPASDPPAITEPGRG</sequence>
<dbReference type="RefSeq" id="WP_114688303.1">
    <property type="nucleotide sequence ID" value="NZ_QQNB01000003.1"/>
</dbReference>
<proteinExistence type="predicted"/>
<evidence type="ECO:0000256" key="1">
    <source>
        <dbReference type="SAM" id="MobiDB-lite"/>
    </source>
</evidence>
<gene>
    <name evidence="3" type="ORF">DVW87_13270</name>
</gene>